<reference evidence="3 4" key="1">
    <citation type="submission" date="2020-08" db="EMBL/GenBank/DDBJ databases">
        <title>Functional genomics of gut bacteria from endangered species of beetles.</title>
        <authorList>
            <person name="Carlos-Shanley C."/>
        </authorList>
    </citation>
    <scope>NUCLEOTIDE SEQUENCE [LARGE SCALE GENOMIC DNA]</scope>
    <source>
        <strain evidence="3 4">S00198</strain>
    </source>
</reference>
<feature type="transmembrane region" description="Helical" evidence="1">
    <location>
        <begin position="255"/>
        <end position="272"/>
    </location>
</feature>
<sequence>MSSATSRMPLIDMVKGLACAAIVCHHLAFYGPMSDIAAPLAPLLMAWLYDYGRMAVQVFLVLGGYLAAASLAPQGVARFDSAGAAITRRFVRLVVPYAVALLLAVLVAALVRPWLDHHSVPDEPTLAQLLANALLLQDIVGEDALSAGVWYVAIDFQLFALSVLVWAGVRSLPGDWARRHGSVIGQGLLVALTAASLWVFNRDSALDMWGWYFFGAYGLGMLAYWAVKSPRPAGWLALMLLLGGVALALEFRGRIALALAAAMLLVAALRSPQLLRWQGSAPLVRLGQMSYSVFLVHFAVCLLVNAVIGHLFPEAPVVNALGMALAFTLSLMAGRELYQRVERHVPTWSMALRWQAGLVGAGMLVAVSSHWA</sequence>
<dbReference type="Pfam" id="PF01757">
    <property type="entry name" value="Acyl_transf_3"/>
    <property type="match status" value="1"/>
</dbReference>
<comment type="caution">
    <text evidence="3">The sequence shown here is derived from an EMBL/GenBank/DDBJ whole genome shotgun (WGS) entry which is preliminary data.</text>
</comment>
<organism evidence="3 4">
    <name type="scientific">Acidovorax soli</name>
    <dbReference type="NCBI Taxonomy" id="592050"/>
    <lineage>
        <taxon>Bacteria</taxon>
        <taxon>Pseudomonadati</taxon>
        <taxon>Pseudomonadota</taxon>
        <taxon>Betaproteobacteria</taxon>
        <taxon>Burkholderiales</taxon>
        <taxon>Comamonadaceae</taxon>
        <taxon>Acidovorax</taxon>
    </lineage>
</organism>
<keyword evidence="4" id="KW-1185">Reference proteome</keyword>
<keyword evidence="1" id="KW-0812">Transmembrane</keyword>
<feature type="transmembrane region" description="Helical" evidence="1">
    <location>
        <begin position="51"/>
        <end position="72"/>
    </location>
</feature>
<name>A0A7X0PJG4_9BURK</name>
<evidence type="ECO:0000256" key="1">
    <source>
        <dbReference type="SAM" id="Phobius"/>
    </source>
</evidence>
<feature type="transmembrane region" description="Helical" evidence="1">
    <location>
        <begin position="293"/>
        <end position="312"/>
    </location>
</feature>
<dbReference type="EMBL" id="JACHLK010000015">
    <property type="protein sequence ID" value="MBB6562869.1"/>
    <property type="molecule type" value="Genomic_DNA"/>
</dbReference>
<feature type="transmembrane region" description="Helical" evidence="1">
    <location>
        <begin position="148"/>
        <end position="169"/>
    </location>
</feature>
<dbReference type="PANTHER" id="PTHR11161:SF0">
    <property type="entry name" value="O-ACYLTRANSFERASE LIKE PROTEIN"/>
    <property type="match status" value="1"/>
</dbReference>
<dbReference type="RefSeq" id="WP_184863304.1">
    <property type="nucleotide sequence ID" value="NZ_JACHLK010000015.1"/>
</dbReference>
<feature type="domain" description="Acyltransferase 3" evidence="2">
    <location>
        <begin position="11"/>
        <end position="332"/>
    </location>
</feature>
<protein>
    <submittedName>
        <fullName evidence="3">Peptidoglycan/LPS O-acetylase OafA/YrhL</fullName>
    </submittedName>
</protein>
<evidence type="ECO:0000313" key="4">
    <source>
        <dbReference type="Proteomes" id="UP000575083"/>
    </source>
</evidence>
<feature type="transmembrane region" description="Helical" evidence="1">
    <location>
        <begin position="206"/>
        <end position="226"/>
    </location>
</feature>
<feature type="transmembrane region" description="Helical" evidence="1">
    <location>
        <begin position="12"/>
        <end position="31"/>
    </location>
</feature>
<feature type="transmembrane region" description="Helical" evidence="1">
    <location>
        <begin position="318"/>
        <end position="338"/>
    </location>
</feature>
<evidence type="ECO:0000313" key="3">
    <source>
        <dbReference type="EMBL" id="MBB6562869.1"/>
    </source>
</evidence>
<keyword evidence="1" id="KW-0472">Membrane</keyword>
<gene>
    <name evidence="3" type="ORF">HNP48_005586</name>
</gene>
<accession>A0A7X0PJG4</accession>
<dbReference type="PANTHER" id="PTHR11161">
    <property type="entry name" value="O-ACYLTRANSFERASE"/>
    <property type="match status" value="1"/>
</dbReference>
<dbReference type="Proteomes" id="UP000575083">
    <property type="component" value="Unassembled WGS sequence"/>
</dbReference>
<keyword evidence="1" id="KW-1133">Transmembrane helix</keyword>
<feature type="transmembrane region" description="Helical" evidence="1">
    <location>
        <begin position="233"/>
        <end position="249"/>
    </location>
</feature>
<evidence type="ECO:0000259" key="2">
    <source>
        <dbReference type="Pfam" id="PF01757"/>
    </source>
</evidence>
<feature type="transmembrane region" description="Helical" evidence="1">
    <location>
        <begin position="181"/>
        <end position="200"/>
    </location>
</feature>
<feature type="transmembrane region" description="Helical" evidence="1">
    <location>
        <begin position="93"/>
        <end position="115"/>
    </location>
</feature>
<dbReference type="AlphaFoldDB" id="A0A7X0PJG4"/>
<proteinExistence type="predicted"/>
<dbReference type="InterPro" id="IPR052728">
    <property type="entry name" value="O2_lipid_transport_reg"/>
</dbReference>
<dbReference type="InterPro" id="IPR002656">
    <property type="entry name" value="Acyl_transf_3_dom"/>
</dbReference>
<dbReference type="GO" id="GO:0016747">
    <property type="term" value="F:acyltransferase activity, transferring groups other than amino-acyl groups"/>
    <property type="evidence" value="ECO:0007669"/>
    <property type="project" value="InterPro"/>
</dbReference>